<keyword evidence="6 12" id="KW-0547">Nucleotide-binding</keyword>
<dbReference type="RefSeq" id="WP_116687322.1">
    <property type="nucleotide sequence ID" value="NZ_CAWNYD010000004.1"/>
</dbReference>
<dbReference type="Proteomes" id="UP000244906">
    <property type="component" value="Unassembled WGS sequence"/>
</dbReference>
<evidence type="ECO:0000256" key="4">
    <source>
        <dbReference type="ARBA" id="ARBA00022679"/>
    </source>
</evidence>
<accession>A0A2V1GTK2</accession>
<dbReference type="PANTHER" id="PTHR10344">
    <property type="entry name" value="THYMIDYLATE KINASE"/>
    <property type="match status" value="1"/>
</dbReference>
<dbReference type="InterPro" id="IPR027417">
    <property type="entry name" value="P-loop_NTPase"/>
</dbReference>
<evidence type="ECO:0000256" key="11">
    <source>
        <dbReference type="ARBA" id="ARBA00057735"/>
    </source>
</evidence>
<evidence type="ECO:0000259" key="13">
    <source>
        <dbReference type="Pfam" id="PF02223"/>
    </source>
</evidence>
<feature type="domain" description="Thymidylate kinase-like" evidence="13">
    <location>
        <begin position="9"/>
        <end position="195"/>
    </location>
</feature>
<dbReference type="InterPro" id="IPR018094">
    <property type="entry name" value="Thymidylate_kinase"/>
</dbReference>
<dbReference type="GO" id="GO:0006235">
    <property type="term" value="P:dTTP biosynthetic process"/>
    <property type="evidence" value="ECO:0007669"/>
    <property type="project" value="UniProtKB-UniRule"/>
</dbReference>
<keyword evidence="8 12" id="KW-0067">ATP-binding</keyword>
<dbReference type="EMBL" id="QDDL01000004">
    <property type="protein sequence ID" value="PVZ68938.1"/>
    <property type="molecule type" value="Genomic_DNA"/>
</dbReference>
<dbReference type="GO" id="GO:0006233">
    <property type="term" value="P:dTDP biosynthetic process"/>
    <property type="evidence" value="ECO:0007669"/>
    <property type="project" value="InterPro"/>
</dbReference>
<dbReference type="InterPro" id="IPR039430">
    <property type="entry name" value="Thymidylate_kin-like_dom"/>
</dbReference>
<evidence type="ECO:0000256" key="9">
    <source>
        <dbReference type="ARBA" id="ARBA00029962"/>
    </source>
</evidence>
<evidence type="ECO:0000256" key="3">
    <source>
        <dbReference type="ARBA" id="ARBA00017144"/>
    </source>
</evidence>
<evidence type="ECO:0000256" key="2">
    <source>
        <dbReference type="ARBA" id="ARBA00012980"/>
    </source>
</evidence>
<evidence type="ECO:0000256" key="12">
    <source>
        <dbReference type="HAMAP-Rule" id="MF_00165"/>
    </source>
</evidence>
<dbReference type="NCBIfam" id="TIGR00041">
    <property type="entry name" value="DTMP_kinase"/>
    <property type="match status" value="1"/>
</dbReference>
<comment type="similarity">
    <text evidence="1 12">Belongs to the thymidylate kinase family.</text>
</comment>
<organism evidence="14 15">
    <name type="scientific">Pelagibaculum spongiae</name>
    <dbReference type="NCBI Taxonomy" id="2080658"/>
    <lineage>
        <taxon>Bacteria</taxon>
        <taxon>Pseudomonadati</taxon>
        <taxon>Pseudomonadota</taxon>
        <taxon>Gammaproteobacteria</taxon>
        <taxon>Oceanospirillales</taxon>
        <taxon>Pelagibaculum</taxon>
    </lineage>
</organism>
<dbReference type="SUPFAM" id="SSF52540">
    <property type="entry name" value="P-loop containing nucleoside triphosphate hydrolases"/>
    <property type="match status" value="1"/>
</dbReference>
<keyword evidence="7 12" id="KW-0418">Kinase</keyword>
<dbReference type="Gene3D" id="3.40.50.300">
    <property type="entry name" value="P-loop containing nucleotide triphosphate hydrolases"/>
    <property type="match status" value="1"/>
</dbReference>
<keyword evidence="5 12" id="KW-0545">Nucleotide biosynthesis</keyword>
<sequence length="211" mass="24160">MSHGKFITFEGIEGVGKTTNIDFAKAWLEDRGITCHLTREPGGTPLAEEIRQLLLVHRDEKVSPLCEMLLFFASRAQHLAERIKPALDRGEWVICSRFTDATMAYQCYGRGMDLQMVQQLAQITHADLMPDTTILLDAPAEVGMQRAWDRGETDRIEQEKIDFFQRVREGYLKMAQQEPNRYQTVNADQPLLDVQIDLAKTLESLIQEHLI</sequence>
<evidence type="ECO:0000256" key="5">
    <source>
        <dbReference type="ARBA" id="ARBA00022727"/>
    </source>
</evidence>
<dbReference type="Pfam" id="PF02223">
    <property type="entry name" value="Thymidylate_kin"/>
    <property type="match status" value="1"/>
</dbReference>
<comment type="caution">
    <text evidence="14">The sequence shown here is derived from an EMBL/GenBank/DDBJ whole genome shotgun (WGS) entry which is preliminary data.</text>
</comment>
<dbReference type="PANTHER" id="PTHR10344:SF4">
    <property type="entry name" value="UMP-CMP KINASE 2, MITOCHONDRIAL"/>
    <property type="match status" value="1"/>
</dbReference>
<evidence type="ECO:0000256" key="10">
    <source>
        <dbReference type="ARBA" id="ARBA00048743"/>
    </source>
</evidence>
<dbReference type="AlphaFoldDB" id="A0A2V1GTK2"/>
<comment type="function">
    <text evidence="11 12">Phosphorylation of dTMP to form dTDP in both de novo and salvage pathways of dTTP synthesis.</text>
</comment>
<name>A0A2V1GTK2_9GAMM</name>
<dbReference type="OrthoDB" id="9774907at2"/>
<dbReference type="EC" id="2.7.4.9" evidence="2 12"/>
<evidence type="ECO:0000256" key="7">
    <source>
        <dbReference type="ARBA" id="ARBA00022777"/>
    </source>
</evidence>
<dbReference type="GO" id="GO:0004798">
    <property type="term" value="F:dTMP kinase activity"/>
    <property type="evidence" value="ECO:0007669"/>
    <property type="project" value="UniProtKB-UniRule"/>
</dbReference>
<proteinExistence type="inferred from homology"/>
<dbReference type="GO" id="GO:0005829">
    <property type="term" value="C:cytosol"/>
    <property type="evidence" value="ECO:0007669"/>
    <property type="project" value="TreeGrafter"/>
</dbReference>
<feature type="binding site" evidence="12">
    <location>
        <begin position="11"/>
        <end position="18"/>
    </location>
    <ligand>
        <name>ATP</name>
        <dbReference type="ChEBI" id="CHEBI:30616"/>
    </ligand>
</feature>
<dbReference type="GO" id="GO:0005524">
    <property type="term" value="F:ATP binding"/>
    <property type="evidence" value="ECO:0007669"/>
    <property type="project" value="UniProtKB-UniRule"/>
</dbReference>
<gene>
    <name evidence="12" type="primary">tmk</name>
    <name evidence="14" type="ORF">DC094_11870</name>
</gene>
<dbReference type="GO" id="GO:0006227">
    <property type="term" value="P:dUDP biosynthetic process"/>
    <property type="evidence" value="ECO:0007669"/>
    <property type="project" value="TreeGrafter"/>
</dbReference>
<dbReference type="FunFam" id="3.40.50.300:FF:000225">
    <property type="entry name" value="Thymidylate kinase"/>
    <property type="match status" value="1"/>
</dbReference>
<comment type="catalytic activity">
    <reaction evidence="10 12">
        <text>dTMP + ATP = dTDP + ADP</text>
        <dbReference type="Rhea" id="RHEA:13517"/>
        <dbReference type="ChEBI" id="CHEBI:30616"/>
        <dbReference type="ChEBI" id="CHEBI:58369"/>
        <dbReference type="ChEBI" id="CHEBI:63528"/>
        <dbReference type="ChEBI" id="CHEBI:456216"/>
        <dbReference type="EC" id="2.7.4.9"/>
    </reaction>
</comment>
<evidence type="ECO:0000256" key="8">
    <source>
        <dbReference type="ARBA" id="ARBA00022840"/>
    </source>
</evidence>
<evidence type="ECO:0000313" key="15">
    <source>
        <dbReference type="Proteomes" id="UP000244906"/>
    </source>
</evidence>
<keyword evidence="4 12" id="KW-0808">Transferase</keyword>
<protein>
    <recommendedName>
        <fullName evidence="3 12">Thymidylate kinase</fullName>
        <ecNumber evidence="2 12">2.7.4.9</ecNumber>
    </recommendedName>
    <alternativeName>
        <fullName evidence="9 12">dTMP kinase</fullName>
    </alternativeName>
</protein>
<keyword evidence="15" id="KW-1185">Reference proteome</keyword>
<evidence type="ECO:0000256" key="6">
    <source>
        <dbReference type="ARBA" id="ARBA00022741"/>
    </source>
</evidence>
<reference evidence="14 15" key="1">
    <citation type="submission" date="2018-04" db="EMBL/GenBank/DDBJ databases">
        <title>Thalassorhabdus spongiae gen. nov., sp. nov., isolated from a marine sponge in South-West Iceland.</title>
        <authorList>
            <person name="Knobloch S."/>
            <person name="Daussin A."/>
            <person name="Johannsson R."/>
            <person name="Marteinsson V.T."/>
        </authorList>
    </citation>
    <scope>NUCLEOTIDE SEQUENCE [LARGE SCALE GENOMIC DNA]</scope>
    <source>
        <strain evidence="14 15">Hp12</strain>
    </source>
</reference>
<evidence type="ECO:0000313" key="14">
    <source>
        <dbReference type="EMBL" id="PVZ68938.1"/>
    </source>
</evidence>
<evidence type="ECO:0000256" key="1">
    <source>
        <dbReference type="ARBA" id="ARBA00009776"/>
    </source>
</evidence>
<dbReference type="HAMAP" id="MF_00165">
    <property type="entry name" value="Thymidylate_kinase"/>
    <property type="match status" value="1"/>
</dbReference>
<dbReference type="CDD" id="cd01672">
    <property type="entry name" value="TMPK"/>
    <property type="match status" value="1"/>
</dbReference>